<feature type="region of interest" description="Disordered" evidence="2">
    <location>
        <begin position="1"/>
        <end position="21"/>
    </location>
</feature>
<dbReference type="Gene3D" id="2.60.40.760">
    <property type="entry name" value="Expansin, cellulose-binding-like domain"/>
    <property type="match status" value="1"/>
</dbReference>
<evidence type="ECO:0000313" key="4">
    <source>
        <dbReference type="Proteomes" id="UP001164743"/>
    </source>
</evidence>
<dbReference type="InterPro" id="IPR051477">
    <property type="entry name" value="Expansin_CellWall"/>
</dbReference>
<dbReference type="Gene3D" id="2.40.40.10">
    <property type="entry name" value="RlpA-like domain"/>
    <property type="match status" value="1"/>
</dbReference>
<dbReference type="InterPro" id="IPR036749">
    <property type="entry name" value="Expansin_CBD_sf"/>
</dbReference>
<sequence>MPGPQALIRGSKKELPTGGGGGNCAFTKWPVPKDYGPVAIAANRWNSAQACGACLEIKGPGGTFKGIVNDQCASGSIYGIKLAATNSQESFKFNGQKFIPCGFSKPILFMNKTGVSKYWNSIQVQGANTPLKALEVSTGGGSFTPLELQSNSNYYQPKDGKGLGTTADIRVTCLSGKQFVTKNVDLATPESPKPASGNC</sequence>
<dbReference type="PANTHER" id="PTHR31836:SF21">
    <property type="entry name" value="EXPANSIN-LIKE PROTEIN 7"/>
    <property type="match status" value="1"/>
</dbReference>
<protein>
    <recommendedName>
        <fullName evidence="5">Expansin-like EG45 domain-containing protein</fullName>
    </recommendedName>
</protein>
<organism evidence="3 4">
    <name type="scientific">Puccinia triticina</name>
    <dbReference type="NCBI Taxonomy" id="208348"/>
    <lineage>
        <taxon>Eukaryota</taxon>
        <taxon>Fungi</taxon>
        <taxon>Dikarya</taxon>
        <taxon>Basidiomycota</taxon>
        <taxon>Pucciniomycotina</taxon>
        <taxon>Pucciniomycetes</taxon>
        <taxon>Pucciniales</taxon>
        <taxon>Pucciniaceae</taxon>
        <taxon>Puccinia</taxon>
    </lineage>
</organism>
<proteinExistence type="predicted"/>
<dbReference type="GeneID" id="77803652"/>
<accession>A0ABY7D3V4</accession>
<dbReference type="Proteomes" id="UP001164743">
    <property type="component" value="Chromosome 13A"/>
</dbReference>
<keyword evidence="1" id="KW-0732">Signal</keyword>
<dbReference type="PANTHER" id="PTHR31836">
    <property type="match status" value="1"/>
</dbReference>
<evidence type="ECO:0000313" key="3">
    <source>
        <dbReference type="EMBL" id="WAQ90680.1"/>
    </source>
</evidence>
<gene>
    <name evidence="3" type="ORF">PtA15_13A79</name>
</gene>
<evidence type="ECO:0008006" key="5">
    <source>
        <dbReference type="Google" id="ProtNLM"/>
    </source>
</evidence>
<reference evidence="3" key="1">
    <citation type="submission" date="2022-10" db="EMBL/GenBank/DDBJ databases">
        <title>Puccinia triticina Genome sequencing and assembly.</title>
        <authorList>
            <person name="Li C."/>
        </authorList>
    </citation>
    <scope>NUCLEOTIDE SEQUENCE</scope>
    <source>
        <strain evidence="3">Pt15</strain>
    </source>
</reference>
<dbReference type="RefSeq" id="XP_053026235.1">
    <property type="nucleotide sequence ID" value="XM_053162758.1"/>
</dbReference>
<evidence type="ECO:0000256" key="2">
    <source>
        <dbReference type="SAM" id="MobiDB-lite"/>
    </source>
</evidence>
<dbReference type="EMBL" id="CP110433">
    <property type="protein sequence ID" value="WAQ90680.1"/>
    <property type="molecule type" value="Genomic_DNA"/>
</dbReference>
<dbReference type="SUPFAM" id="SSF50685">
    <property type="entry name" value="Barwin-like endoglucanases"/>
    <property type="match status" value="1"/>
</dbReference>
<dbReference type="InterPro" id="IPR036908">
    <property type="entry name" value="RlpA-like_sf"/>
</dbReference>
<evidence type="ECO:0000256" key="1">
    <source>
        <dbReference type="ARBA" id="ARBA00022729"/>
    </source>
</evidence>
<name>A0ABY7D3V4_9BASI</name>
<keyword evidence="4" id="KW-1185">Reference proteome</keyword>